<evidence type="ECO:0000256" key="1">
    <source>
        <dbReference type="SAM" id="MobiDB-lite"/>
    </source>
</evidence>
<dbReference type="Gene3D" id="1.10.8.50">
    <property type="match status" value="1"/>
</dbReference>
<feature type="region of interest" description="Disordered" evidence="1">
    <location>
        <begin position="25"/>
        <end position="45"/>
    </location>
</feature>
<dbReference type="InterPro" id="IPR010979">
    <property type="entry name" value="Ribosomal_uS13-like_H2TH"/>
</dbReference>
<feature type="compositionally biased region" description="Basic and acidic residues" evidence="1">
    <location>
        <begin position="27"/>
        <end position="36"/>
    </location>
</feature>
<dbReference type="InterPro" id="IPR055201">
    <property type="entry name" value="IHF-like_H2TH"/>
</dbReference>
<sequence>MALPNVTPEQRAKALEKAAQVRKARKELKENIKSGKTDPASVLKTRKDDPLVSKMKVKEFLQAIPGIGGAKADKIMHDANIPGNRRLGGLGIRQVEALLEYLS</sequence>
<name>A0A3R6EGJ2_9FIRM</name>
<accession>A0A3R6EGJ2</accession>
<dbReference type="SUPFAM" id="SSF46946">
    <property type="entry name" value="S13-like H2TH domain"/>
    <property type="match status" value="1"/>
</dbReference>
<dbReference type="Proteomes" id="UP000286595">
    <property type="component" value="Unassembled WGS sequence"/>
</dbReference>
<organism evidence="3 4">
    <name type="scientific">Coprococcus comes</name>
    <dbReference type="NCBI Taxonomy" id="410072"/>
    <lineage>
        <taxon>Bacteria</taxon>
        <taxon>Bacillati</taxon>
        <taxon>Bacillota</taxon>
        <taxon>Clostridia</taxon>
        <taxon>Lachnospirales</taxon>
        <taxon>Lachnospiraceae</taxon>
        <taxon>Coprococcus</taxon>
    </lineage>
</organism>
<evidence type="ECO:0000313" key="4">
    <source>
        <dbReference type="Proteomes" id="UP000286595"/>
    </source>
</evidence>
<dbReference type="RefSeq" id="WP_118218786.1">
    <property type="nucleotide sequence ID" value="NZ_QRIM01000015.1"/>
</dbReference>
<gene>
    <name evidence="3" type="ORF">DW252_12210</name>
</gene>
<comment type="caution">
    <text evidence="3">The sequence shown here is derived from an EMBL/GenBank/DDBJ whole genome shotgun (WGS) entry which is preliminary data.</text>
</comment>
<dbReference type="AlphaFoldDB" id="A0A3R6EGJ2"/>
<evidence type="ECO:0000259" key="2">
    <source>
        <dbReference type="Pfam" id="PF22525"/>
    </source>
</evidence>
<feature type="region of interest" description="Disordered" evidence="1">
    <location>
        <begin position="1"/>
        <end position="20"/>
    </location>
</feature>
<dbReference type="Pfam" id="PF22525">
    <property type="entry name" value="H2TH_5"/>
    <property type="match status" value="1"/>
</dbReference>
<dbReference type="NCBIfam" id="NF041260">
    <property type="entry name" value="actino_IHF"/>
    <property type="match status" value="1"/>
</dbReference>
<protein>
    <submittedName>
        <fullName evidence="3">Integration host factor</fullName>
    </submittedName>
</protein>
<dbReference type="EMBL" id="QRIM01000015">
    <property type="protein sequence ID" value="RHG59162.1"/>
    <property type="molecule type" value="Genomic_DNA"/>
</dbReference>
<proteinExistence type="predicted"/>
<reference evidence="3 4" key="1">
    <citation type="submission" date="2018-08" db="EMBL/GenBank/DDBJ databases">
        <title>A genome reference for cultivated species of the human gut microbiota.</title>
        <authorList>
            <person name="Zou Y."/>
            <person name="Xue W."/>
            <person name="Luo G."/>
        </authorList>
    </citation>
    <scope>NUCLEOTIDE SEQUENCE [LARGE SCALE GENOMIC DNA]</scope>
    <source>
        <strain evidence="3 4">AM22-12LB</strain>
    </source>
</reference>
<dbReference type="InterPro" id="IPR047806">
    <property type="entry name" value="IHF_actinobact"/>
</dbReference>
<evidence type="ECO:0000313" key="3">
    <source>
        <dbReference type="EMBL" id="RHG59162.1"/>
    </source>
</evidence>
<feature type="domain" description="Integration host factor-like helix-two turn-helix" evidence="2">
    <location>
        <begin position="33"/>
        <end position="100"/>
    </location>
</feature>
<dbReference type="GO" id="GO:0003676">
    <property type="term" value="F:nucleic acid binding"/>
    <property type="evidence" value="ECO:0007669"/>
    <property type="project" value="InterPro"/>
</dbReference>